<organism evidence="3">
    <name type="scientific">marine metagenome</name>
    <dbReference type="NCBI Taxonomy" id="408172"/>
    <lineage>
        <taxon>unclassified sequences</taxon>
        <taxon>metagenomes</taxon>
        <taxon>ecological metagenomes</taxon>
    </lineage>
</organism>
<dbReference type="SUPFAM" id="SSF51735">
    <property type="entry name" value="NAD(P)-binding Rossmann-fold domains"/>
    <property type="match status" value="1"/>
</dbReference>
<comment type="similarity">
    <text evidence="1">Belongs to the NAD(P)-dependent epimerase/dehydratase family.</text>
</comment>
<proteinExistence type="inferred from homology"/>
<feature type="domain" description="NAD-dependent epimerase/dehydratase" evidence="2">
    <location>
        <begin position="5"/>
        <end position="210"/>
    </location>
</feature>
<dbReference type="InterPro" id="IPR036291">
    <property type="entry name" value="NAD(P)-bd_dom_sf"/>
</dbReference>
<dbReference type="Pfam" id="PF01370">
    <property type="entry name" value="Epimerase"/>
    <property type="match status" value="1"/>
</dbReference>
<gene>
    <name evidence="3" type="ORF">METZ01_LOCUS461718</name>
</gene>
<sequence>MIKNIILTGATGFLGKEVSRILSKKNYSYKSICSASNLEENHISCDLSNTLELINLLSKEKPSIVINLAAKVSFTASISELYSLNILCPAIIADYCLKNDSFLVQASSIAVNGNNQTLYSINTPLQPNTNYGRSKLLAENVILGSGCDFSVLRFGGIFGANGPDHLGINKAIKNAQEGKRPILNGVGDVKRNYIYVKDAAEAIVKCAEEKLTGVHCLGGEIKTIRGMLSDICEVFIPG</sequence>
<evidence type="ECO:0000256" key="1">
    <source>
        <dbReference type="ARBA" id="ARBA00007637"/>
    </source>
</evidence>
<feature type="non-terminal residue" evidence="3">
    <location>
        <position position="238"/>
    </location>
</feature>
<name>A0A383AMF3_9ZZZZ</name>
<accession>A0A383AMF3</accession>
<dbReference type="InterPro" id="IPR001509">
    <property type="entry name" value="Epimerase_deHydtase"/>
</dbReference>
<protein>
    <recommendedName>
        <fullName evidence="2">NAD-dependent epimerase/dehydratase domain-containing protein</fullName>
    </recommendedName>
</protein>
<reference evidence="3" key="1">
    <citation type="submission" date="2018-05" db="EMBL/GenBank/DDBJ databases">
        <authorList>
            <person name="Lanie J.A."/>
            <person name="Ng W.-L."/>
            <person name="Kazmierczak K.M."/>
            <person name="Andrzejewski T.M."/>
            <person name="Davidsen T.M."/>
            <person name="Wayne K.J."/>
            <person name="Tettelin H."/>
            <person name="Glass J.I."/>
            <person name="Rusch D."/>
            <person name="Podicherti R."/>
            <person name="Tsui H.-C.T."/>
            <person name="Winkler M.E."/>
        </authorList>
    </citation>
    <scope>NUCLEOTIDE SEQUENCE</scope>
</reference>
<dbReference type="AlphaFoldDB" id="A0A383AMF3"/>
<evidence type="ECO:0000313" key="3">
    <source>
        <dbReference type="EMBL" id="SVE08864.1"/>
    </source>
</evidence>
<dbReference type="Gene3D" id="3.40.50.720">
    <property type="entry name" value="NAD(P)-binding Rossmann-like Domain"/>
    <property type="match status" value="1"/>
</dbReference>
<dbReference type="EMBL" id="UINC01193308">
    <property type="protein sequence ID" value="SVE08864.1"/>
    <property type="molecule type" value="Genomic_DNA"/>
</dbReference>
<dbReference type="PANTHER" id="PTHR43000">
    <property type="entry name" value="DTDP-D-GLUCOSE 4,6-DEHYDRATASE-RELATED"/>
    <property type="match status" value="1"/>
</dbReference>
<evidence type="ECO:0000259" key="2">
    <source>
        <dbReference type="Pfam" id="PF01370"/>
    </source>
</evidence>